<reference evidence="2" key="1">
    <citation type="journal article" date="2021" name="Nat. Commun.">
        <title>Genetic determinants of endophytism in the Arabidopsis root mycobiome.</title>
        <authorList>
            <person name="Mesny F."/>
            <person name="Miyauchi S."/>
            <person name="Thiergart T."/>
            <person name="Pickel B."/>
            <person name="Atanasova L."/>
            <person name="Karlsson M."/>
            <person name="Huettel B."/>
            <person name="Barry K.W."/>
            <person name="Haridas S."/>
            <person name="Chen C."/>
            <person name="Bauer D."/>
            <person name="Andreopoulos W."/>
            <person name="Pangilinan J."/>
            <person name="LaButti K."/>
            <person name="Riley R."/>
            <person name="Lipzen A."/>
            <person name="Clum A."/>
            <person name="Drula E."/>
            <person name="Henrissat B."/>
            <person name="Kohler A."/>
            <person name="Grigoriev I.V."/>
            <person name="Martin F.M."/>
            <person name="Hacquard S."/>
        </authorList>
    </citation>
    <scope>NUCLEOTIDE SEQUENCE</scope>
    <source>
        <strain evidence="2">MPI-CAGE-CH-0243</strain>
    </source>
</reference>
<evidence type="ECO:0000313" key="2">
    <source>
        <dbReference type="EMBL" id="KAH7122623.1"/>
    </source>
</evidence>
<feature type="region of interest" description="Disordered" evidence="1">
    <location>
        <begin position="62"/>
        <end position="137"/>
    </location>
</feature>
<name>A0A9P9DNR6_9PLEO</name>
<feature type="region of interest" description="Disordered" evidence="1">
    <location>
        <begin position="269"/>
        <end position="349"/>
    </location>
</feature>
<dbReference type="OrthoDB" id="5420368at2759"/>
<organism evidence="2 3">
    <name type="scientific">Dendryphion nanum</name>
    <dbReference type="NCBI Taxonomy" id="256645"/>
    <lineage>
        <taxon>Eukaryota</taxon>
        <taxon>Fungi</taxon>
        <taxon>Dikarya</taxon>
        <taxon>Ascomycota</taxon>
        <taxon>Pezizomycotina</taxon>
        <taxon>Dothideomycetes</taxon>
        <taxon>Pleosporomycetidae</taxon>
        <taxon>Pleosporales</taxon>
        <taxon>Torulaceae</taxon>
        <taxon>Dendryphion</taxon>
    </lineage>
</organism>
<protein>
    <submittedName>
        <fullName evidence="2">Uncharacterized protein</fullName>
    </submittedName>
</protein>
<evidence type="ECO:0000313" key="3">
    <source>
        <dbReference type="Proteomes" id="UP000700596"/>
    </source>
</evidence>
<evidence type="ECO:0000256" key="1">
    <source>
        <dbReference type="SAM" id="MobiDB-lite"/>
    </source>
</evidence>
<keyword evidence="3" id="KW-1185">Reference proteome</keyword>
<accession>A0A9P9DNR6</accession>
<dbReference type="Proteomes" id="UP000700596">
    <property type="component" value="Unassembled WGS sequence"/>
</dbReference>
<comment type="caution">
    <text evidence="2">The sequence shown here is derived from an EMBL/GenBank/DDBJ whole genome shotgun (WGS) entry which is preliminary data.</text>
</comment>
<gene>
    <name evidence="2" type="ORF">B0J11DRAFT_531941</name>
</gene>
<dbReference type="AlphaFoldDB" id="A0A9P9DNR6"/>
<proteinExistence type="predicted"/>
<dbReference type="EMBL" id="JAGMWT010000009">
    <property type="protein sequence ID" value="KAH7122623.1"/>
    <property type="molecule type" value="Genomic_DNA"/>
</dbReference>
<feature type="compositionally biased region" description="Acidic residues" evidence="1">
    <location>
        <begin position="321"/>
        <end position="349"/>
    </location>
</feature>
<sequence>MPMSWTAENDRILLFKLIETHNITVQAQKIADAWPEDAPVKPTGRAIKERFVRLGQLSGLKGVTVSTPSKSRAKAGNFNGGTTPSSSAKKRKVQGKESSESDADGHETPDEMKTPTRHRAAMTKKLANIPTTPTTPRIKREPLETLSSSPKFAQDSYRARELSQNMGSFGEGPIDYNYGVPTPGGSRTNSFAEIENTFTFDNAFGPVGESFGSGQSSMVDNTNGFGFSGDMGMSGFDGMTERIHSRSMMGMPAPNIFAHDTARLSIEQQMKQTPRAPFRNIAALPSAKPSESPVRRPVSTRHASQAATKGMSAWARQQREENEEDGEKTSEEDSQPSDDFQEDSDIEYV</sequence>
<feature type="compositionally biased region" description="Basic and acidic residues" evidence="1">
    <location>
        <begin position="94"/>
        <end position="114"/>
    </location>
</feature>